<evidence type="ECO:0000313" key="2">
    <source>
        <dbReference type="Proteomes" id="UP001141552"/>
    </source>
</evidence>
<reference evidence="1" key="2">
    <citation type="journal article" date="2023" name="Plants (Basel)">
        <title>Annotation of the Turnera subulata (Passifloraceae) Draft Genome Reveals the S-Locus Evolved after the Divergence of Turneroideae from Passifloroideae in a Stepwise Manner.</title>
        <authorList>
            <person name="Henning P.M."/>
            <person name="Roalson E.H."/>
            <person name="Mir W."/>
            <person name="McCubbin A.G."/>
            <person name="Shore J.S."/>
        </authorList>
    </citation>
    <scope>NUCLEOTIDE SEQUENCE</scope>
    <source>
        <strain evidence="1">F60SS</strain>
    </source>
</reference>
<dbReference type="Proteomes" id="UP001141552">
    <property type="component" value="Unassembled WGS sequence"/>
</dbReference>
<evidence type="ECO:0000313" key="1">
    <source>
        <dbReference type="EMBL" id="KAJ4851563.1"/>
    </source>
</evidence>
<dbReference type="EMBL" id="JAKUCV010000024">
    <property type="protein sequence ID" value="KAJ4851563.1"/>
    <property type="molecule type" value="Genomic_DNA"/>
</dbReference>
<name>A0A9Q0JRN0_9ROSI</name>
<accession>A0A9Q0JRN0</accession>
<reference evidence="1" key="1">
    <citation type="submission" date="2022-02" db="EMBL/GenBank/DDBJ databases">
        <authorList>
            <person name="Henning P.M."/>
            <person name="McCubbin A.G."/>
            <person name="Shore J.S."/>
        </authorList>
    </citation>
    <scope>NUCLEOTIDE SEQUENCE</scope>
    <source>
        <strain evidence="1">F60SS</strain>
        <tissue evidence="1">Leaves</tissue>
    </source>
</reference>
<organism evidence="1 2">
    <name type="scientific">Turnera subulata</name>
    <dbReference type="NCBI Taxonomy" id="218843"/>
    <lineage>
        <taxon>Eukaryota</taxon>
        <taxon>Viridiplantae</taxon>
        <taxon>Streptophyta</taxon>
        <taxon>Embryophyta</taxon>
        <taxon>Tracheophyta</taxon>
        <taxon>Spermatophyta</taxon>
        <taxon>Magnoliopsida</taxon>
        <taxon>eudicotyledons</taxon>
        <taxon>Gunneridae</taxon>
        <taxon>Pentapetalae</taxon>
        <taxon>rosids</taxon>
        <taxon>fabids</taxon>
        <taxon>Malpighiales</taxon>
        <taxon>Passifloraceae</taxon>
        <taxon>Turnera</taxon>
    </lineage>
</organism>
<proteinExistence type="predicted"/>
<comment type="caution">
    <text evidence="1">The sequence shown here is derived from an EMBL/GenBank/DDBJ whole genome shotgun (WGS) entry which is preliminary data.</text>
</comment>
<protein>
    <submittedName>
        <fullName evidence="1">Uncharacterized protein</fullName>
    </submittedName>
</protein>
<gene>
    <name evidence="1" type="ORF">Tsubulata_042705</name>
</gene>
<keyword evidence="2" id="KW-1185">Reference proteome</keyword>
<dbReference type="AlphaFoldDB" id="A0A9Q0JRN0"/>
<sequence length="59" mass="6379">MKRNKIHIHESSLPAPASKIFIFVHSTESFKLNVSGSSVVEIVCLVKSNAMAVVRALVG</sequence>